<dbReference type="InterPro" id="IPR011333">
    <property type="entry name" value="SKP1/BTB/POZ_sf"/>
</dbReference>
<dbReference type="AlphaFoldDB" id="A0A2J6QES7"/>
<dbReference type="SUPFAM" id="SSF54695">
    <property type="entry name" value="POZ domain"/>
    <property type="match status" value="1"/>
</dbReference>
<organism evidence="3 4">
    <name type="scientific">Hyaloscypha hepaticicola</name>
    <dbReference type="NCBI Taxonomy" id="2082293"/>
    <lineage>
        <taxon>Eukaryota</taxon>
        <taxon>Fungi</taxon>
        <taxon>Dikarya</taxon>
        <taxon>Ascomycota</taxon>
        <taxon>Pezizomycotina</taxon>
        <taxon>Leotiomycetes</taxon>
        <taxon>Helotiales</taxon>
        <taxon>Hyaloscyphaceae</taxon>
        <taxon>Hyaloscypha</taxon>
    </lineage>
</organism>
<dbReference type="PANTHER" id="PTHR47843">
    <property type="entry name" value="BTB DOMAIN-CONTAINING PROTEIN-RELATED"/>
    <property type="match status" value="1"/>
</dbReference>
<gene>
    <name evidence="3" type="ORF">NA56DRAFT_686161</name>
</gene>
<proteinExistence type="predicted"/>
<sequence>MTSTNPSERVPRTLHGNLDGPNFSNPDELVTIYVGPERKAFRVDKEVACLYSPVLKAAFNSKFIEGQTQTYTLEDCDDTAFQFIVQWMYRQSITPPATEEEAILIRDKFRSARTPQDSEIWRKILRYPRDLISAWLIADYLQSPRLQNYIVDQMEQLSWFQMIAVYSLDFLYENVSRGAAIREMIFEQCVRVIRAKYYETNPEWFPKEFLLDYVIRDKRLQKSTQAELNPFKNRAEFKRRFHVPEEGMIA</sequence>
<dbReference type="PANTHER" id="PTHR47843:SF2">
    <property type="entry name" value="BTB DOMAIN-CONTAINING PROTEIN"/>
    <property type="match status" value="1"/>
</dbReference>
<feature type="region of interest" description="Disordered" evidence="1">
    <location>
        <begin position="1"/>
        <end position="22"/>
    </location>
</feature>
<reference evidence="3 4" key="1">
    <citation type="submission" date="2016-05" db="EMBL/GenBank/DDBJ databases">
        <title>A degradative enzymes factory behind the ericoid mycorrhizal symbiosis.</title>
        <authorList>
            <consortium name="DOE Joint Genome Institute"/>
            <person name="Martino E."/>
            <person name="Morin E."/>
            <person name="Grelet G."/>
            <person name="Kuo A."/>
            <person name="Kohler A."/>
            <person name="Daghino S."/>
            <person name="Barry K."/>
            <person name="Choi C."/>
            <person name="Cichocki N."/>
            <person name="Clum A."/>
            <person name="Copeland A."/>
            <person name="Hainaut M."/>
            <person name="Haridas S."/>
            <person name="Labutti K."/>
            <person name="Lindquist E."/>
            <person name="Lipzen A."/>
            <person name="Khouja H.-R."/>
            <person name="Murat C."/>
            <person name="Ohm R."/>
            <person name="Olson A."/>
            <person name="Spatafora J."/>
            <person name="Veneault-Fourrey C."/>
            <person name="Henrissat B."/>
            <person name="Grigoriev I."/>
            <person name="Martin F."/>
            <person name="Perotto S."/>
        </authorList>
    </citation>
    <scope>NUCLEOTIDE SEQUENCE [LARGE SCALE GENOMIC DNA]</scope>
    <source>
        <strain evidence="3 4">UAMH 7357</strain>
    </source>
</reference>
<dbReference type="InterPro" id="IPR000210">
    <property type="entry name" value="BTB/POZ_dom"/>
</dbReference>
<evidence type="ECO:0000256" key="1">
    <source>
        <dbReference type="SAM" id="MobiDB-lite"/>
    </source>
</evidence>
<dbReference type="PROSITE" id="PS50097">
    <property type="entry name" value="BTB"/>
    <property type="match status" value="1"/>
</dbReference>
<protein>
    <recommendedName>
        <fullName evidence="2">BTB domain-containing protein</fullName>
    </recommendedName>
</protein>
<dbReference type="Proteomes" id="UP000235672">
    <property type="component" value="Unassembled WGS sequence"/>
</dbReference>
<keyword evidence="4" id="KW-1185">Reference proteome</keyword>
<accession>A0A2J6QES7</accession>
<dbReference type="OrthoDB" id="194443at2759"/>
<dbReference type="Gene3D" id="3.30.710.10">
    <property type="entry name" value="Potassium Channel Kv1.1, Chain A"/>
    <property type="match status" value="1"/>
</dbReference>
<dbReference type="CDD" id="cd18186">
    <property type="entry name" value="BTB_POZ_ZBTB_KLHL-like"/>
    <property type="match status" value="1"/>
</dbReference>
<evidence type="ECO:0000313" key="4">
    <source>
        <dbReference type="Proteomes" id="UP000235672"/>
    </source>
</evidence>
<evidence type="ECO:0000313" key="3">
    <source>
        <dbReference type="EMBL" id="PMD24762.1"/>
    </source>
</evidence>
<feature type="domain" description="BTB" evidence="2">
    <location>
        <begin position="28"/>
        <end position="97"/>
    </location>
</feature>
<name>A0A2J6QES7_9HELO</name>
<dbReference type="Pfam" id="PF00651">
    <property type="entry name" value="BTB"/>
    <property type="match status" value="1"/>
</dbReference>
<dbReference type="EMBL" id="KZ613471">
    <property type="protein sequence ID" value="PMD24762.1"/>
    <property type="molecule type" value="Genomic_DNA"/>
</dbReference>
<evidence type="ECO:0000259" key="2">
    <source>
        <dbReference type="PROSITE" id="PS50097"/>
    </source>
</evidence>